<dbReference type="GO" id="GO:0009245">
    <property type="term" value="P:lipid A biosynthetic process"/>
    <property type="evidence" value="ECO:0007669"/>
    <property type="project" value="TreeGrafter"/>
</dbReference>
<dbReference type="Pfam" id="PF04413">
    <property type="entry name" value="Glycos_transf_N"/>
    <property type="match status" value="1"/>
</dbReference>
<evidence type="ECO:0000259" key="9">
    <source>
        <dbReference type="Pfam" id="PF04413"/>
    </source>
</evidence>
<evidence type="ECO:0000256" key="1">
    <source>
        <dbReference type="ARBA" id="ARBA00003394"/>
    </source>
</evidence>
<dbReference type="EMBL" id="QAOT01000001">
    <property type="protein sequence ID" value="PTR20691.1"/>
    <property type="molecule type" value="Genomic_DNA"/>
</dbReference>
<protein>
    <recommendedName>
        <fullName evidence="4 8">3-deoxy-D-manno-octulosonic acid transferase</fullName>
        <shortName evidence="8">Kdo transferase</shortName>
        <ecNumber evidence="3 8">2.4.99.12</ecNumber>
    </recommendedName>
    <alternativeName>
        <fullName evidence="6 8">Lipid IV(A) 3-deoxy-D-manno-octulosonic acid transferase</fullName>
    </alternativeName>
</protein>
<keyword evidence="8" id="KW-0448">Lipopolysaccharide biosynthesis</keyword>
<evidence type="ECO:0000256" key="3">
    <source>
        <dbReference type="ARBA" id="ARBA00012621"/>
    </source>
</evidence>
<dbReference type="InterPro" id="IPR038107">
    <property type="entry name" value="Glycos_transf_N_sf"/>
</dbReference>
<dbReference type="GO" id="GO:0043842">
    <property type="term" value="F:Kdo transferase activity"/>
    <property type="evidence" value="ECO:0007669"/>
    <property type="project" value="UniProtKB-EC"/>
</dbReference>
<evidence type="ECO:0000256" key="4">
    <source>
        <dbReference type="ARBA" id="ARBA00019077"/>
    </source>
</evidence>
<evidence type="ECO:0000256" key="8">
    <source>
        <dbReference type="RuleBase" id="RU365103"/>
    </source>
</evidence>
<dbReference type="Gene3D" id="3.40.50.2000">
    <property type="entry name" value="Glycogen Phosphorylase B"/>
    <property type="match status" value="1"/>
</dbReference>
<dbReference type="UniPathway" id="UPA00958"/>
<comment type="catalytic activity">
    <reaction evidence="7 8">
        <text>lipid IVA (E. coli) + CMP-3-deoxy-beta-D-manno-octulosonate = alpha-Kdo-(2-&gt;6)-lipid IVA (E. coli) + CMP + H(+)</text>
        <dbReference type="Rhea" id="RHEA:28066"/>
        <dbReference type="ChEBI" id="CHEBI:15378"/>
        <dbReference type="ChEBI" id="CHEBI:58603"/>
        <dbReference type="ChEBI" id="CHEBI:60364"/>
        <dbReference type="ChEBI" id="CHEBI:60377"/>
        <dbReference type="ChEBI" id="CHEBI:85987"/>
        <dbReference type="EC" id="2.4.99.12"/>
    </reaction>
</comment>
<accession>A0A2T5KE55</accession>
<dbReference type="OrthoDB" id="9789797at2"/>
<dbReference type="GO" id="GO:0005886">
    <property type="term" value="C:plasma membrane"/>
    <property type="evidence" value="ECO:0007669"/>
    <property type="project" value="UniProtKB-SubCell"/>
</dbReference>
<feature type="domain" description="3-deoxy-D-manno-octulosonic-acid transferase N-terminal" evidence="9">
    <location>
        <begin position="27"/>
        <end position="179"/>
    </location>
</feature>
<evidence type="ECO:0000256" key="7">
    <source>
        <dbReference type="ARBA" id="ARBA00049183"/>
    </source>
</evidence>
<keyword evidence="5 8" id="KW-0808">Transferase</keyword>
<dbReference type="GO" id="GO:0009244">
    <property type="term" value="P:lipopolysaccharide core region biosynthetic process"/>
    <property type="evidence" value="ECO:0007669"/>
    <property type="project" value="UniProtKB-UniRule"/>
</dbReference>
<dbReference type="AlphaFoldDB" id="A0A2T5KE55"/>
<evidence type="ECO:0000256" key="5">
    <source>
        <dbReference type="ARBA" id="ARBA00022679"/>
    </source>
</evidence>
<keyword evidence="11" id="KW-1185">Reference proteome</keyword>
<keyword evidence="8" id="KW-1003">Cell membrane</keyword>
<comment type="function">
    <text evidence="1 8">Involved in lipopolysaccharide (LPS) biosynthesis. Catalyzes the transfer of 3-deoxy-D-manno-octulosonate (Kdo) residue(s) from CMP-Kdo to lipid IV(A), the tetraacyldisaccharide-1,4'-bisphosphate precursor of lipid A.</text>
</comment>
<comment type="caution">
    <text evidence="10">The sequence shown here is derived from an EMBL/GenBank/DDBJ whole genome shotgun (WGS) entry which is preliminary data.</text>
</comment>
<dbReference type="EC" id="2.4.99.12" evidence="3 8"/>
<evidence type="ECO:0000256" key="2">
    <source>
        <dbReference type="ARBA" id="ARBA00004713"/>
    </source>
</evidence>
<evidence type="ECO:0000313" key="11">
    <source>
        <dbReference type="Proteomes" id="UP000244060"/>
    </source>
</evidence>
<dbReference type="InterPro" id="IPR039901">
    <property type="entry name" value="Kdotransferase"/>
</dbReference>
<sequence>MATAFGLPFGTALRREPAEGPVRPQRPLGKLVWLHAPSRESARPMAELGRRIILDEGFPVLLTTHAPVSSGGILIVQTPPPDTQAAAADFLEHWRPDAAFMAEGELRPSLIQAASDRGVPLALVDGVAPRILPGRESWWPGQMRNLLGRFSHIFTVDEAAARAFRKAGSPTQVTQVAGRLEEGSLALPCTEAERAAMARLLATRQVWLAAGLPIQEEAAVIGAHHAALKLAHRMLLIVVPQEPDRAGPLAERFEAEGWKVARRAADEEPDAETEVFVADGAAELGLWYRLAQVTWLGGSLSTGCVLDPLEAASLGSALIHGPRAGSHGVTLGRLTAARASMTVETARDLAEALADLLAPDRVARLAHAGWAVASEGTEVTDRVVALAGRLVEREP</sequence>
<comment type="subcellular location">
    <subcellularLocation>
        <location evidence="8">Cell membrane</location>
    </subcellularLocation>
</comment>
<organism evidence="10 11">
    <name type="scientific">Cereibacter azotoformans</name>
    <dbReference type="NCBI Taxonomy" id="43057"/>
    <lineage>
        <taxon>Bacteria</taxon>
        <taxon>Pseudomonadati</taxon>
        <taxon>Pseudomonadota</taxon>
        <taxon>Alphaproteobacteria</taxon>
        <taxon>Rhodobacterales</taxon>
        <taxon>Paracoccaceae</taxon>
        <taxon>Cereibacter</taxon>
    </lineage>
</organism>
<dbReference type="PANTHER" id="PTHR42755:SF1">
    <property type="entry name" value="3-DEOXY-D-MANNO-OCTULOSONIC ACID TRANSFERASE, MITOCHONDRIAL-RELATED"/>
    <property type="match status" value="1"/>
</dbReference>
<evidence type="ECO:0000256" key="6">
    <source>
        <dbReference type="ARBA" id="ARBA00031445"/>
    </source>
</evidence>
<dbReference type="RefSeq" id="WP_108219975.1">
    <property type="nucleotide sequence ID" value="NZ_CP090021.1"/>
</dbReference>
<name>A0A2T5KE55_9RHOB</name>
<dbReference type="InterPro" id="IPR007507">
    <property type="entry name" value="Glycos_transf_N"/>
</dbReference>
<dbReference type="Proteomes" id="UP000244060">
    <property type="component" value="Unassembled WGS sequence"/>
</dbReference>
<reference evidence="10 11" key="1">
    <citation type="submission" date="2018-04" db="EMBL/GenBank/DDBJ databases">
        <title>Genomic Encyclopedia of Type Strains, Phase III (KMG-III): the genomes of soil and plant-associated and newly described type strains.</title>
        <authorList>
            <person name="Whitman W."/>
        </authorList>
    </citation>
    <scope>NUCLEOTIDE SEQUENCE [LARGE SCALE GENOMIC DNA]</scope>
    <source>
        <strain evidence="10 11">KA25</strain>
    </source>
</reference>
<comment type="pathway">
    <text evidence="2 8">Bacterial outer membrane biogenesis; LPS core biosynthesis.</text>
</comment>
<comment type="similarity">
    <text evidence="8">Belongs to the glycosyltransferase group 1 family.</text>
</comment>
<gene>
    <name evidence="10" type="ORF">C8J28_1018</name>
</gene>
<dbReference type="PANTHER" id="PTHR42755">
    <property type="entry name" value="3-DEOXY-MANNO-OCTULOSONATE CYTIDYLYLTRANSFERASE"/>
    <property type="match status" value="1"/>
</dbReference>
<keyword evidence="8" id="KW-0472">Membrane</keyword>
<evidence type="ECO:0000313" key="10">
    <source>
        <dbReference type="EMBL" id="PTR20691.1"/>
    </source>
</evidence>
<dbReference type="Gene3D" id="3.40.50.11720">
    <property type="entry name" value="3-Deoxy-D-manno-octulosonic-acid transferase, N-terminal domain"/>
    <property type="match status" value="1"/>
</dbReference>
<proteinExistence type="inferred from homology"/>